<accession>A0A0V8E5G5</accession>
<dbReference type="InterPro" id="IPR011013">
    <property type="entry name" value="Gal_mutarotase_sf_dom"/>
</dbReference>
<evidence type="ECO:0000313" key="1">
    <source>
        <dbReference type="EMBL" id="KSU21037.1"/>
    </source>
</evidence>
<dbReference type="PATRIC" id="fig|1360.109.peg.1561"/>
<dbReference type="Proteomes" id="UP000053612">
    <property type="component" value="Unassembled WGS sequence"/>
</dbReference>
<dbReference type="GO" id="GO:0003824">
    <property type="term" value="F:catalytic activity"/>
    <property type="evidence" value="ECO:0007669"/>
    <property type="project" value="InterPro"/>
</dbReference>
<dbReference type="InterPro" id="IPR014718">
    <property type="entry name" value="GH-type_carb-bd"/>
</dbReference>
<reference evidence="2" key="1">
    <citation type="submission" date="2015-10" db="EMBL/GenBank/DDBJ databases">
        <title>Draft Genome Sequences of 11 Lactococcus lactis subspecies cremoris strains.</title>
        <authorList>
            <person name="Wels M."/>
            <person name="Backus L."/>
            <person name="Boekhorst J."/>
            <person name="Dijkstra A."/>
            <person name="Beerthuizen M."/>
            <person name="Kelly W."/>
            <person name="Siezen R."/>
            <person name="Bachmann H."/>
            <person name="Van Hijum S."/>
        </authorList>
    </citation>
    <scope>NUCLEOTIDE SEQUENCE [LARGE SCALE GENOMIC DNA]</scope>
    <source>
        <strain evidence="2">LMG9449</strain>
    </source>
</reference>
<dbReference type="EMBL" id="LKLS01000050">
    <property type="protein sequence ID" value="KSU21037.1"/>
    <property type="molecule type" value="Genomic_DNA"/>
</dbReference>
<dbReference type="SUPFAM" id="SSF74650">
    <property type="entry name" value="Galactose mutarotase-like"/>
    <property type="match status" value="1"/>
</dbReference>
<dbReference type="RefSeq" id="WP_235587342.1">
    <property type="nucleotide sequence ID" value="NZ_LKLS01000050.1"/>
</dbReference>
<dbReference type="Gene3D" id="2.70.98.10">
    <property type="match status" value="1"/>
</dbReference>
<gene>
    <name evidence="1" type="ORF">LMG9449_0530</name>
</gene>
<comment type="caution">
    <text evidence="1">The sequence shown here is derived from an EMBL/GenBank/DDBJ whole genome shotgun (WGS) entry which is preliminary data.</text>
</comment>
<dbReference type="AlphaFoldDB" id="A0A0V8E5G5"/>
<protein>
    <submittedName>
        <fullName evidence="1">LacX protein plasmid</fullName>
    </submittedName>
</protein>
<dbReference type="GO" id="GO:0005975">
    <property type="term" value="P:carbohydrate metabolic process"/>
    <property type="evidence" value="ECO:0007669"/>
    <property type="project" value="InterPro"/>
</dbReference>
<sequence>MTMKMTDFPYLCLWTKEDENLSYLCIEPFQGLPDILNQKQELLQKEGNISLKSNESKTYEVELTFNSNKGES</sequence>
<evidence type="ECO:0000313" key="2">
    <source>
        <dbReference type="Proteomes" id="UP000053612"/>
    </source>
</evidence>
<organism evidence="1 2">
    <name type="scientific">Lactococcus lactis subsp. lactis</name>
    <name type="common">Streptococcus lactis</name>
    <dbReference type="NCBI Taxonomy" id="1360"/>
    <lineage>
        <taxon>Bacteria</taxon>
        <taxon>Bacillati</taxon>
        <taxon>Bacillota</taxon>
        <taxon>Bacilli</taxon>
        <taxon>Lactobacillales</taxon>
        <taxon>Streptococcaceae</taxon>
        <taxon>Lactococcus</taxon>
    </lineage>
</organism>
<proteinExistence type="predicted"/>
<dbReference type="GO" id="GO:0030246">
    <property type="term" value="F:carbohydrate binding"/>
    <property type="evidence" value="ECO:0007669"/>
    <property type="project" value="InterPro"/>
</dbReference>
<name>A0A0V8E5G5_LACLL</name>